<dbReference type="SUPFAM" id="SSF56112">
    <property type="entry name" value="Protein kinase-like (PK-like)"/>
    <property type="match status" value="1"/>
</dbReference>
<dbReference type="Proteomes" id="UP001498421">
    <property type="component" value="Unassembled WGS sequence"/>
</dbReference>
<gene>
    <name evidence="2" type="ORF">QQZ08_007782</name>
</gene>
<dbReference type="Pfam" id="PF00069">
    <property type="entry name" value="Pkinase"/>
    <property type="match status" value="1"/>
</dbReference>
<evidence type="ECO:0000313" key="2">
    <source>
        <dbReference type="EMBL" id="KAK7425683.1"/>
    </source>
</evidence>
<reference evidence="2 3" key="1">
    <citation type="journal article" date="2025" name="Microbiol. Resour. Announc.">
        <title>Draft genome sequences for Neonectria magnoliae and Neonectria punicea, canker pathogens of Liriodendron tulipifera and Acer saccharum in West Virginia.</title>
        <authorList>
            <person name="Petronek H.M."/>
            <person name="Kasson M.T."/>
            <person name="Metheny A.M."/>
            <person name="Stauder C.M."/>
            <person name="Lovett B."/>
            <person name="Lynch S.C."/>
            <person name="Garnas J.R."/>
            <person name="Kasson L.R."/>
            <person name="Stajich J.E."/>
        </authorList>
    </citation>
    <scope>NUCLEOTIDE SEQUENCE [LARGE SCALE GENOMIC DNA]</scope>
    <source>
        <strain evidence="2 3">NRRL 64651</strain>
    </source>
</reference>
<keyword evidence="3" id="KW-1185">Reference proteome</keyword>
<dbReference type="Gene3D" id="1.10.510.10">
    <property type="entry name" value="Transferase(Phosphotransferase) domain 1"/>
    <property type="match status" value="1"/>
</dbReference>
<organism evidence="2 3">
    <name type="scientific">Neonectria magnoliae</name>
    <dbReference type="NCBI Taxonomy" id="2732573"/>
    <lineage>
        <taxon>Eukaryota</taxon>
        <taxon>Fungi</taxon>
        <taxon>Dikarya</taxon>
        <taxon>Ascomycota</taxon>
        <taxon>Pezizomycotina</taxon>
        <taxon>Sordariomycetes</taxon>
        <taxon>Hypocreomycetidae</taxon>
        <taxon>Hypocreales</taxon>
        <taxon>Nectriaceae</taxon>
        <taxon>Neonectria</taxon>
    </lineage>
</organism>
<dbReference type="InterPro" id="IPR000719">
    <property type="entry name" value="Prot_kinase_dom"/>
</dbReference>
<evidence type="ECO:0000313" key="3">
    <source>
        <dbReference type="Proteomes" id="UP001498421"/>
    </source>
</evidence>
<protein>
    <recommendedName>
        <fullName evidence="1">Protein kinase domain-containing protein</fullName>
    </recommendedName>
</protein>
<comment type="caution">
    <text evidence="2">The sequence shown here is derived from an EMBL/GenBank/DDBJ whole genome shotgun (WGS) entry which is preliminary data.</text>
</comment>
<dbReference type="EMBL" id="JAZAVK010000077">
    <property type="protein sequence ID" value="KAK7425683.1"/>
    <property type="molecule type" value="Genomic_DNA"/>
</dbReference>
<evidence type="ECO:0000259" key="1">
    <source>
        <dbReference type="PROSITE" id="PS50011"/>
    </source>
</evidence>
<dbReference type="InterPro" id="IPR011009">
    <property type="entry name" value="Kinase-like_dom_sf"/>
</dbReference>
<feature type="domain" description="Protein kinase" evidence="1">
    <location>
        <begin position="98"/>
        <end position="353"/>
    </location>
</feature>
<proteinExistence type="predicted"/>
<accession>A0ABR1HWW6</accession>
<sequence>MAQSDPEQPPYEIRGWDFGDDDFAFGIRVNGCRFTIPISPESFSNSPIALSLFRNILAKVIAGEDDDPEVWDYGEQVANVFPPEFKRLAPPVVHTGKLTLADLAPRGAFECEYRVIDEGPLAVGITERVPEMEPCDEWNICKIQSAFPVLDHHEVEVPYSEGCRIYDIIPQRVIVNGQQFFYKSSWSPSDPIDEIGKYAKIKASNPPLEHLHMSRLFGIVAYPNGQTKGLLYEWIETGRHGTLWSTIKPDTPLSTRQKWAGQIRETVAALHKLGVVWGDIKPDNVLIDNNKNAVVIDLEGGTTRGWVDHDVGGTLEGDMQGMERMIDFIFNDEAPLRLDASSDTGYSEDMDED</sequence>
<name>A0ABR1HWW6_9HYPO</name>
<dbReference type="PROSITE" id="PS50011">
    <property type="entry name" value="PROTEIN_KINASE_DOM"/>
    <property type="match status" value="1"/>
</dbReference>